<organism evidence="3 4">
    <name type="scientific">Corynebacterium pseudodiphtheriticum</name>
    <dbReference type="NCBI Taxonomy" id="37637"/>
    <lineage>
        <taxon>Bacteria</taxon>
        <taxon>Bacillati</taxon>
        <taxon>Actinomycetota</taxon>
        <taxon>Actinomycetes</taxon>
        <taxon>Mycobacteriales</taxon>
        <taxon>Corynebacteriaceae</taxon>
        <taxon>Corynebacterium</taxon>
    </lineage>
</organism>
<gene>
    <name evidence="3" type="ORF">QPX42_08280</name>
</gene>
<protein>
    <submittedName>
        <fullName evidence="3">Cytochrome b/b6 domain-containing protein</fullName>
    </submittedName>
</protein>
<feature type="compositionally biased region" description="Polar residues" evidence="1">
    <location>
        <begin position="23"/>
        <end position="36"/>
    </location>
</feature>
<name>A0AAP4BQQ2_9CORY</name>
<dbReference type="Proteomes" id="UP001224412">
    <property type="component" value="Unassembled WGS sequence"/>
</dbReference>
<comment type="caution">
    <text evidence="3">The sequence shown here is derived from an EMBL/GenBank/DDBJ whole genome shotgun (WGS) entry which is preliminary data.</text>
</comment>
<reference evidence="3" key="1">
    <citation type="submission" date="2023-05" db="EMBL/GenBank/DDBJ databases">
        <title>Metabolic capabilities are highly conserved among human nasal-associated Corynebacterium species in pangenomic analyses.</title>
        <authorList>
            <person name="Tran T.H."/>
            <person name="Roberts A.Q."/>
            <person name="Escapa I.F."/>
            <person name="Gao W."/>
            <person name="Conlan S."/>
            <person name="Kong H."/>
            <person name="Segre J.A."/>
            <person name="Kelly M.S."/>
            <person name="Lemon K.P."/>
        </authorList>
    </citation>
    <scope>NUCLEOTIDE SEQUENCE</scope>
    <source>
        <strain evidence="3">KPL2773</strain>
    </source>
</reference>
<dbReference type="SUPFAM" id="SSF81342">
    <property type="entry name" value="Transmembrane di-heme cytochromes"/>
    <property type="match status" value="1"/>
</dbReference>
<dbReference type="Gene3D" id="1.20.950.20">
    <property type="entry name" value="Transmembrane di-heme cytochromes, Chain C"/>
    <property type="match status" value="1"/>
</dbReference>
<sequence>MNSQPNLRRGLPRVSGGQPWPPQDQNNEQQLSSTRIRQGLSRTPGGSPWPPVDYAATAAPTSPSQPGKEPEPSAQHAAPPNDNKLAPKTGITAAQRFQQRRKNNKQQTAAQNQKSPQTNAGQATNAQSQPSPQQPQEQQPSTPAATPARQNSQKESVFARQYGAFSLRQWLGGGLVGLGSIFLVAALVVMGTRWFLNTETGADFIATYDGHPELPESSPEGIPTWLAWQHFLNFFFMALIVKTGFAIRYERKAPAYWAPKKNPGQKISLTIWTHLILDLLWVINGGIFFILLFATGQWVRIVPTSLDIFPHAVSAGLQYASLDWPTENGWIHYNGLQLLMYFFTVFIVAPAAIATGLRMSHLWPGNPVLAKIYPVSIARKMHTPIALYFLVFTVIHVLMVFATGALRNLNHMWAAQGDPDPTAYAGNWTGFIFFVIGLVVTAATVVFARPMVLAPFARLFGKVTAR</sequence>
<dbReference type="EMBL" id="JASNVH010000012">
    <property type="protein sequence ID" value="MDK4307534.1"/>
    <property type="molecule type" value="Genomic_DNA"/>
</dbReference>
<feature type="transmembrane region" description="Helical" evidence="2">
    <location>
        <begin position="227"/>
        <end position="249"/>
    </location>
</feature>
<evidence type="ECO:0000313" key="3">
    <source>
        <dbReference type="EMBL" id="MDK4307534.1"/>
    </source>
</evidence>
<feature type="transmembrane region" description="Helical" evidence="2">
    <location>
        <begin position="426"/>
        <end position="448"/>
    </location>
</feature>
<dbReference type="GO" id="GO:0022904">
    <property type="term" value="P:respiratory electron transport chain"/>
    <property type="evidence" value="ECO:0007669"/>
    <property type="project" value="InterPro"/>
</dbReference>
<feature type="transmembrane region" description="Helical" evidence="2">
    <location>
        <begin position="269"/>
        <end position="294"/>
    </location>
</feature>
<feature type="transmembrane region" description="Helical" evidence="2">
    <location>
        <begin position="385"/>
        <end position="406"/>
    </location>
</feature>
<feature type="transmembrane region" description="Helical" evidence="2">
    <location>
        <begin position="170"/>
        <end position="190"/>
    </location>
</feature>
<proteinExistence type="predicted"/>
<evidence type="ECO:0000256" key="2">
    <source>
        <dbReference type="SAM" id="Phobius"/>
    </source>
</evidence>
<feature type="compositionally biased region" description="Low complexity" evidence="1">
    <location>
        <begin position="122"/>
        <end position="150"/>
    </location>
</feature>
<feature type="compositionally biased region" description="Low complexity" evidence="1">
    <location>
        <begin position="105"/>
        <end position="114"/>
    </location>
</feature>
<evidence type="ECO:0000256" key="1">
    <source>
        <dbReference type="SAM" id="MobiDB-lite"/>
    </source>
</evidence>
<dbReference type="AlphaFoldDB" id="A0AAP4BQQ2"/>
<keyword evidence="2" id="KW-0472">Membrane</keyword>
<evidence type="ECO:0000313" key="4">
    <source>
        <dbReference type="Proteomes" id="UP001224412"/>
    </source>
</evidence>
<feature type="compositionally biased region" description="Low complexity" evidence="1">
    <location>
        <begin position="55"/>
        <end position="64"/>
    </location>
</feature>
<feature type="region of interest" description="Disordered" evidence="1">
    <location>
        <begin position="1"/>
        <end position="155"/>
    </location>
</feature>
<keyword evidence="2" id="KW-1133">Transmembrane helix</keyword>
<dbReference type="RefSeq" id="WP_284588754.1">
    <property type="nucleotide sequence ID" value="NZ_JASNUC010000002.1"/>
</dbReference>
<dbReference type="GO" id="GO:0016020">
    <property type="term" value="C:membrane"/>
    <property type="evidence" value="ECO:0007669"/>
    <property type="project" value="InterPro"/>
</dbReference>
<accession>A0AAP4BQQ2</accession>
<dbReference type="InterPro" id="IPR016174">
    <property type="entry name" value="Di-haem_cyt_TM"/>
</dbReference>
<feature type="transmembrane region" description="Helical" evidence="2">
    <location>
        <begin position="338"/>
        <end position="357"/>
    </location>
</feature>
<keyword evidence="2" id="KW-0812">Transmembrane</keyword>